<organism evidence="9 10">
    <name type="scientific">Isoalcanivorax beigongshangi</name>
    <dbReference type="NCBI Taxonomy" id="3238810"/>
    <lineage>
        <taxon>Bacteria</taxon>
        <taxon>Pseudomonadati</taxon>
        <taxon>Pseudomonadota</taxon>
        <taxon>Gammaproteobacteria</taxon>
        <taxon>Oceanospirillales</taxon>
        <taxon>Alcanivoracaceae</taxon>
        <taxon>Isoalcanivorax</taxon>
    </lineage>
</organism>
<dbReference type="Pfam" id="PF01502">
    <property type="entry name" value="PRA-CH"/>
    <property type="match status" value="1"/>
</dbReference>
<keyword evidence="10" id="KW-1185">Reference proteome</keyword>
<keyword evidence="5 7" id="KW-0378">Hydrolase</keyword>
<sequence>MSLLHQHEQDALGTRLPQQQVLAALRWNEDGLLPAIAQQYDTGEVLMMAWMNRTALEETLRGGVVCYWSRSRSALWRKGETSGQTQRLMELRLDCDGDTLLLKVDQTGPACHTGRRDCFYWKAEDGDFVLDREPVIDPALLYPK</sequence>
<evidence type="ECO:0000256" key="1">
    <source>
        <dbReference type="ARBA" id="ARBA00000024"/>
    </source>
</evidence>
<dbReference type="GO" id="GO:0004635">
    <property type="term" value="F:phosphoribosyl-AMP cyclohydrolase activity"/>
    <property type="evidence" value="ECO:0007669"/>
    <property type="project" value="UniProtKB-EC"/>
</dbReference>
<dbReference type="RefSeq" id="WP_369454323.1">
    <property type="nucleotide sequence ID" value="NZ_JBGCUO010000001.1"/>
</dbReference>
<comment type="caution">
    <text evidence="9">The sequence shown here is derived from an EMBL/GenBank/DDBJ whole genome shotgun (WGS) entry which is preliminary data.</text>
</comment>
<feature type="binding site" evidence="7">
    <location>
        <position position="96"/>
    </location>
    <ligand>
        <name>Mg(2+)</name>
        <dbReference type="ChEBI" id="CHEBI:18420"/>
    </ligand>
</feature>
<comment type="function">
    <text evidence="7">Catalyzes the hydrolysis of the adenine ring of phosphoribosyl-AMP.</text>
</comment>
<dbReference type="PANTHER" id="PTHR42945">
    <property type="entry name" value="HISTIDINE BIOSYNTHESIS BIFUNCTIONAL PROTEIN"/>
    <property type="match status" value="1"/>
</dbReference>
<dbReference type="InterPro" id="IPR026660">
    <property type="entry name" value="PRA-CH"/>
</dbReference>
<comment type="subcellular location">
    <subcellularLocation>
        <location evidence="7">Cytoplasm</location>
    </subcellularLocation>
</comment>
<reference evidence="9 10" key="1">
    <citation type="submission" date="2024-07" db="EMBL/GenBank/DDBJ databases">
        <authorList>
            <person name="Ren Q."/>
        </authorList>
    </citation>
    <scope>NUCLEOTIDE SEQUENCE [LARGE SCALE GENOMIC DNA]</scope>
    <source>
        <strain evidence="9 10">REN37</strain>
    </source>
</reference>
<keyword evidence="3 7" id="KW-0963">Cytoplasm</keyword>
<evidence type="ECO:0000256" key="7">
    <source>
        <dbReference type="HAMAP-Rule" id="MF_01021"/>
    </source>
</evidence>
<evidence type="ECO:0000256" key="3">
    <source>
        <dbReference type="ARBA" id="ARBA00022490"/>
    </source>
</evidence>
<dbReference type="Gene3D" id="3.10.20.810">
    <property type="entry name" value="Phosphoribosyl-AMP cyclohydrolase"/>
    <property type="match status" value="1"/>
</dbReference>
<keyword evidence="7" id="KW-0862">Zinc</keyword>
<accession>A0ABV4AE15</accession>
<comment type="similarity">
    <text evidence="7">Belongs to the PRA-CH family.</text>
</comment>
<dbReference type="SUPFAM" id="SSF141734">
    <property type="entry name" value="HisI-like"/>
    <property type="match status" value="1"/>
</dbReference>
<comment type="cofactor">
    <cofactor evidence="7">
        <name>Zn(2+)</name>
        <dbReference type="ChEBI" id="CHEBI:29105"/>
    </cofactor>
    <text evidence="7">Binds 1 zinc ion per subunit.</text>
</comment>
<comment type="catalytic activity">
    <reaction evidence="1 7">
        <text>1-(5-phospho-beta-D-ribosyl)-5'-AMP + H2O = 1-(5-phospho-beta-D-ribosyl)-5-[(5-phospho-beta-D-ribosylamino)methylideneamino]imidazole-4-carboxamide</text>
        <dbReference type="Rhea" id="RHEA:20049"/>
        <dbReference type="ChEBI" id="CHEBI:15377"/>
        <dbReference type="ChEBI" id="CHEBI:58435"/>
        <dbReference type="ChEBI" id="CHEBI:59457"/>
        <dbReference type="EC" id="3.5.4.19"/>
    </reaction>
</comment>
<feature type="binding site" evidence="7">
    <location>
        <position position="118"/>
    </location>
    <ligand>
        <name>Zn(2+)</name>
        <dbReference type="ChEBI" id="CHEBI:29105"/>
        <note>ligand shared between dimeric partners</note>
    </ligand>
</feature>
<dbReference type="InterPro" id="IPR002496">
    <property type="entry name" value="PRib_AMP_CycHydrolase_dom"/>
</dbReference>
<proteinExistence type="inferred from homology"/>
<keyword evidence="4 7" id="KW-0028">Amino-acid biosynthesis</keyword>
<evidence type="ECO:0000313" key="9">
    <source>
        <dbReference type="EMBL" id="MEY1661085.1"/>
    </source>
</evidence>
<evidence type="ECO:0000256" key="5">
    <source>
        <dbReference type="ARBA" id="ARBA00022801"/>
    </source>
</evidence>
<evidence type="ECO:0000259" key="8">
    <source>
        <dbReference type="Pfam" id="PF01502"/>
    </source>
</evidence>
<name>A0ABV4AE15_9GAMM</name>
<dbReference type="NCBIfam" id="NF000768">
    <property type="entry name" value="PRK00051.1"/>
    <property type="match status" value="1"/>
</dbReference>
<keyword evidence="7" id="KW-0460">Magnesium</keyword>
<dbReference type="EC" id="3.5.4.19" evidence="7"/>
<comment type="cofactor">
    <cofactor evidence="7">
        <name>Mg(2+)</name>
        <dbReference type="ChEBI" id="CHEBI:18420"/>
    </cofactor>
    <text evidence="7">Binds 1 Mg(2+) ion per subunit.</text>
</comment>
<protein>
    <recommendedName>
        <fullName evidence="7">Phosphoribosyl-AMP cyclohydrolase</fullName>
        <shortName evidence="7">PRA-CH</shortName>
        <ecNumber evidence="7">3.5.4.19</ecNumber>
    </recommendedName>
</protein>
<dbReference type="PANTHER" id="PTHR42945:SF1">
    <property type="entry name" value="HISTIDINE BIOSYNTHESIS BIFUNCTIONAL PROTEIN HIS7"/>
    <property type="match status" value="1"/>
</dbReference>
<dbReference type="HAMAP" id="MF_01021">
    <property type="entry name" value="HisI"/>
    <property type="match status" value="1"/>
</dbReference>
<keyword evidence="6 7" id="KW-0368">Histidine biosynthesis</keyword>
<feature type="binding site" evidence="7">
    <location>
        <position position="95"/>
    </location>
    <ligand>
        <name>Zn(2+)</name>
        <dbReference type="ChEBI" id="CHEBI:29105"/>
        <note>ligand shared between dimeric partners</note>
    </ligand>
</feature>
<keyword evidence="7" id="KW-0479">Metal-binding</keyword>
<comment type="subunit">
    <text evidence="7">Homodimer.</text>
</comment>
<dbReference type="InterPro" id="IPR038019">
    <property type="entry name" value="PRib_AMP_CycHydrolase_sf"/>
</dbReference>
<feature type="binding site" evidence="7">
    <location>
        <position position="94"/>
    </location>
    <ligand>
        <name>Mg(2+)</name>
        <dbReference type="ChEBI" id="CHEBI:18420"/>
    </ligand>
</feature>
<feature type="binding site" evidence="7">
    <location>
        <position position="111"/>
    </location>
    <ligand>
        <name>Zn(2+)</name>
        <dbReference type="ChEBI" id="CHEBI:29105"/>
        <note>ligand shared between dimeric partners</note>
    </ligand>
</feature>
<feature type="binding site" evidence="7">
    <location>
        <position position="98"/>
    </location>
    <ligand>
        <name>Mg(2+)</name>
        <dbReference type="ChEBI" id="CHEBI:18420"/>
    </ligand>
</feature>
<evidence type="ECO:0000256" key="6">
    <source>
        <dbReference type="ARBA" id="ARBA00023102"/>
    </source>
</evidence>
<dbReference type="Proteomes" id="UP001562065">
    <property type="component" value="Unassembled WGS sequence"/>
</dbReference>
<dbReference type="EMBL" id="JBGCUO010000001">
    <property type="protein sequence ID" value="MEY1661085.1"/>
    <property type="molecule type" value="Genomic_DNA"/>
</dbReference>
<evidence type="ECO:0000256" key="4">
    <source>
        <dbReference type="ARBA" id="ARBA00022605"/>
    </source>
</evidence>
<feature type="domain" description="Phosphoribosyl-AMP cyclohydrolase" evidence="8">
    <location>
        <begin position="47"/>
        <end position="120"/>
    </location>
</feature>
<evidence type="ECO:0000256" key="2">
    <source>
        <dbReference type="ARBA" id="ARBA00005169"/>
    </source>
</evidence>
<evidence type="ECO:0000313" key="10">
    <source>
        <dbReference type="Proteomes" id="UP001562065"/>
    </source>
</evidence>
<gene>
    <name evidence="7 9" type="primary">hisI</name>
    <name evidence="9" type="ORF">AB5I84_02860</name>
</gene>
<comment type="pathway">
    <text evidence="2 7">Amino-acid biosynthesis; L-histidine biosynthesis; L-histidine from 5-phospho-alpha-D-ribose 1-diphosphate: step 3/9.</text>
</comment>